<dbReference type="GO" id="GO:0061631">
    <property type="term" value="F:ubiquitin conjugating enzyme activity"/>
    <property type="evidence" value="ECO:0007669"/>
    <property type="project" value="UniProtKB-EC"/>
</dbReference>
<feature type="domain" description="UBC core" evidence="7">
    <location>
        <begin position="427"/>
        <end position="583"/>
    </location>
</feature>
<dbReference type="GO" id="GO:0005524">
    <property type="term" value="F:ATP binding"/>
    <property type="evidence" value="ECO:0007669"/>
    <property type="project" value="UniProtKB-KW"/>
</dbReference>
<keyword evidence="4" id="KW-0833">Ubl conjugation pathway</keyword>
<keyword evidence="5" id="KW-0067">ATP-binding</keyword>
<dbReference type="InterPro" id="IPR000608">
    <property type="entry name" value="UBC"/>
</dbReference>
<evidence type="ECO:0000256" key="3">
    <source>
        <dbReference type="ARBA" id="ARBA00022741"/>
    </source>
</evidence>
<dbReference type="PANTHER" id="PTHR46116:SF41">
    <property type="entry name" value="UBIQUITIN-CONJUGATING ENZYME E2 25-RELATED"/>
    <property type="match status" value="1"/>
</dbReference>
<dbReference type="SUPFAM" id="SSF54495">
    <property type="entry name" value="UBC-like"/>
    <property type="match status" value="1"/>
</dbReference>
<evidence type="ECO:0000256" key="6">
    <source>
        <dbReference type="SAM" id="MobiDB-lite"/>
    </source>
</evidence>
<evidence type="ECO:0000313" key="9">
    <source>
        <dbReference type="Proteomes" id="UP000593562"/>
    </source>
</evidence>
<sequence length="684" mass="76406">MEPEMIEIPPPVPRTLRRPKKKEVIFHQVIDVDKDEDVDIISIEDNVGRKNKGKVIKNGTEASSNDQIKKNANFFPCPDVEALELVNGVNKSSIQGLDKAINLDGLSTNLSVDKFSDDDCTDLSLDNFMDIDKYESLQAHFDRMDVPPGVEASVPWFSAYVENKKTASGTNLYNSFKGIEPSLSSSLLKPPQLNMETPVNKSLPTPMDSVGHPSGVDFFSPMLQSQINQRKEKLRDSRSSGSALNIPLDIDSESSLSLAWSCGKKSGSSSNSTISSSSNTLNAVMHPAGVEPCLGTHAFSSSKHHGVPSSLYYPYFDAHPPQPYASIHPPILEPSMTSWPVGFNPHMNSFSNYTTIPRLKDPFNTANIFLLEEGANINHGVSDGNDILGKFEHFKQFDSVEDYSDHHYNAGGSSMKQLSTFHLPPKNWAKRIQEEWRILENDLPDMIFVRVYEKRMDLLRAVIMGAQCTPYHDGLFFFDVFFPSGYPGVPPHVYYRSGGLRLNPNLYNCGKVCISLLNTWGGGKNEKWIPNVSTILQVLVSIQALILNQKPFFNEPGWAPLRGSENGESRSQQYNEDTFILSLWTMIYTMRMPPKHFEDFVRGHFYNRAHDILIACKAYMDGAQVGCLIKDGVQDVDQGDKRCSEKFKGSLPGVIEVLLGEFKRIGAMNLEKFQKPAEKESGKS</sequence>
<dbReference type="EC" id="2.3.2.23" evidence="1"/>
<evidence type="ECO:0000256" key="4">
    <source>
        <dbReference type="ARBA" id="ARBA00022786"/>
    </source>
</evidence>
<evidence type="ECO:0000313" key="8">
    <source>
        <dbReference type="EMBL" id="KAF5730673.1"/>
    </source>
</evidence>
<dbReference type="SMART" id="SM00212">
    <property type="entry name" value="UBCc"/>
    <property type="match status" value="1"/>
</dbReference>
<dbReference type="PANTHER" id="PTHR46116">
    <property type="entry name" value="(E3-INDEPENDENT) E2 UBIQUITIN-CONJUGATING ENZYME"/>
    <property type="match status" value="1"/>
</dbReference>
<dbReference type="InterPro" id="IPR016135">
    <property type="entry name" value="UBQ-conjugating_enzyme/RWD"/>
</dbReference>
<dbReference type="Pfam" id="PF00179">
    <property type="entry name" value="UQ_con"/>
    <property type="match status" value="1"/>
</dbReference>
<evidence type="ECO:0000256" key="5">
    <source>
        <dbReference type="ARBA" id="ARBA00022840"/>
    </source>
</evidence>
<name>A0A7J7C961_TRIWF</name>
<dbReference type="Gene3D" id="3.10.110.10">
    <property type="entry name" value="Ubiquitin Conjugating Enzyme"/>
    <property type="match status" value="1"/>
</dbReference>
<evidence type="ECO:0000256" key="1">
    <source>
        <dbReference type="ARBA" id="ARBA00012486"/>
    </source>
</evidence>
<protein>
    <recommendedName>
        <fullName evidence="1">E2 ubiquitin-conjugating enzyme</fullName>
        <ecNumber evidence="1">2.3.2.23</ecNumber>
    </recommendedName>
</protein>
<feature type="region of interest" description="Disordered" evidence="6">
    <location>
        <begin position="227"/>
        <end position="246"/>
    </location>
</feature>
<dbReference type="EMBL" id="JAAARO010000019">
    <property type="protein sequence ID" value="KAF5730673.1"/>
    <property type="molecule type" value="Genomic_DNA"/>
</dbReference>
<dbReference type="InParanoid" id="A0A7J7C961"/>
<accession>A0A7J7C961</accession>
<dbReference type="Proteomes" id="UP000593562">
    <property type="component" value="Unassembled WGS sequence"/>
</dbReference>
<gene>
    <name evidence="8" type="ORF">HS088_TW19G00266</name>
</gene>
<dbReference type="FunCoup" id="A0A7J7C961">
    <property type="interactions" value="1568"/>
</dbReference>
<evidence type="ECO:0000259" key="7">
    <source>
        <dbReference type="PROSITE" id="PS50127"/>
    </source>
</evidence>
<dbReference type="AlphaFoldDB" id="A0A7J7C961"/>
<proteinExistence type="predicted"/>
<keyword evidence="2" id="KW-0808">Transferase</keyword>
<dbReference type="PROSITE" id="PS50127">
    <property type="entry name" value="UBC_2"/>
    <property type="match status" value="1"/>
</dbReference>
<evidence type="ECO:0000256" key="2">
    <source>
        <dbReference type="ARBA" id="ARBA00022679"/>
    </source>
</evidence>
<organism evidence="8 9">
    <name type="scientific">Tripterygium wilfordii</name>
    <name type="common">Thunder God vine</name>
    <dbReference type="NCBI Taxonomy" id="458696"/>
    <lineage>
        <taxon>Eukaryota</taxon>
        <taxon>Viridiplantae</taxon>
        <taxon>Streptophyta</taxon>
        <taxon>Embryophyta</taxon>
        <taxon>Tracheophyta</taxon>
        <taxon>Spermatophyta</taxon>
        <taxon>Magnoliopsida</taxon>
        <taxon>eudicotyledons</taxon>
        <taxon>Gunneridae</taxon>
        <taxon>Pentapetalae</taxon>
        <taxon>rosids</taxon>
        <taxon>fabids</taxon>
        <taxon>Celastrales</taxon>
        <taxon>Celastraceae</taxon>
        <taxon>Tripterygium</taxon>
    </lineage>
</organism>
<comment type="caution">
    <text evidence="8">The sequence shown here is derived from an EMBL/GenBank/DDBJ whole genome shotgun (WGS) entry which is preliminary data.</text>
</comment>
<feature type="compositionally biased region" description="Basic and acidic residues" evidence="6">
    <location>
        <begin position="229"/>
        <end position="238"/>
    </location>
</feature>
<dbReference type="OrthoDB" id="47801at2759"/>
<dbReference type="CDD" id="cd23837">
    <property type="entry name" value="UBCc_UBE2O"/>
    <property type="match status" value="1"/>
</dbReference>
<keyword evidence="9" id="KW-1185">Reference proteome</keyword>
<dbReference type="FunFam" id="3.10.110.10:FF:000028">
    <property type="entry name" value="Probable ubiquitin-conjugating enzyme E2 23"/>
    <property type="match status" value="1"/>
</dbReference>
<reference evidence="8 9" key="1">
    <citation type="journal article" date="2020" name="Nat. Commun.">
        <title>Genome of Tripterygium wilfordii and identification of cytochrome P450 involved in triptolide biosynthesis.</title>
        <authorList>
            <person name="Tu L."/>
            <person name="Su P."/>
            <person name="Zhang Z."/>
            <person name="Gao L."/>
            <person name="Wang J."/>
            <person name="Hu T."/>
            <person name="Zhou J."/>
            <person name="Zhang Y."/>
            <person name="Zhao Y."/>
            <person name="Liu Y."/>
            <person name="Song Y."/>
            <person name="Tong Y."/>
            <person name="Lu Y."/>
            <person name="Yang J."/>
            <person name="Xu C."/>
            <person name="Jia M."/>
            <person name="Peters R.J."/>
            <person name="Huang L."/>
            <person name="Gao W."/>
        </authorList>
    </citation>
    <scope>NUCLEOTIDE SEQUENCE [LARGE SCALE GENOMIC DNA]</scope>
    <source>
        <strain evidence="9">cv. XIE 37</strain>
        <tissue evidence="8">Leaf</tissue>
    </source>
</reference>
<keyword evidence="3" id="KW-0547">Nucleotide-binding</keyword>